<evidence type="ECO:0000313" key="2">
    <source>
        <dbReference type="Proteomes" id="UP000053831"/>
    </source>
</evidence>
<reference evidence="1 2" key="1">
    <citation type="submission" date="2015-07" db="EMBL/GenBank/DDBJ databases">
        <title>The genome of the fungus Escovopsis weberi, a specialized disease agent of ant agriculture.</title>
        <authorList>
            <person name="de Man T.J."/>
            <person name="Stajich J.E."/>
            <person name="Kubicek C.P."/>
            <person name="Chenthamara K."/>
            <person name="Atanasova L."/>
            <person name="Druzhinina I.S."/>
            <person name="Birnbaum S."/>
            <person name="Barribeau S.M."/>
            <person name="Teiling C."/>
            <person name="Suen G."/>
            <person name="Currie C."/>
            <person name="Gerardo N.M."/>
        </authorList>
    </citation>
    <scope>NUCLEOTIDE SEQUENCE [LARGE SCALE GENOMIC DNA]</scope>
</reference>
<dbReference type="OrthoDB" id="6513042at2759"/>
<proteinExistence type="predicted"/>
<dbReference type="InterPro" id="IPR027417">
    <property type="entry name" value="P-loop_NTPase"/>
</dbReference>
<dbReference type="EMBL" id="LGSR01000022">
    <property type="protein sequence ID" value="KOS17844.1"/>
    <property type="molecule type" value="Genomic_DNA"/>
</dbReference>
<comment type="caution">
    <text evidence="1">The sequence shown here is derived from an EMBL/GenBank/DDBJ whole genome shotgun (WGS) entry which is preliminary data.</text>
</comment>
<keyword evidence="2" id="KW-1185">Reference proteome</keyword>
<protein>
    <recommendedName>
        <fullName evidence="3">DNA2/NAM7 helicase helicase domain-containing protein</fullName>
    </recommendedName>
</protein>
<accession>A0A0M8N064</accession>
<dbReference type="SUPFAM" id="SSF52540">
    <property type="entry name" value="P-loop containing nucleoside triphosphate hydrolases"/>
    <property type="match status" value="1"/>
</dbReference>
<evidence type="ECO:0008006" key="3">
    <source>
        <dbReference type="Google" id="ProtNLM"/>
    </source>
</evidence>
<sequence>MTDRFRISLDAPISLLEGYFSLPALEAARVLNPYEDRKEVSSSVQNCAAFKIDIPRSMETKDGSKRIIEIKLTGNFQVATAIDDFQSIKLDKGLCQLLTIEWSTQSPTFDAEIAALRCFTDPPSEGEGPSHKARCAFELIQNFHGIKEYYSLHTDFPHLKDPVMQAIPPLIRDKFSKFNRDQRAAFDGLAKMPYGLHFVNGCPGAGKTEWNMVVSGLIHSGKRAESKRRFSPILFLVDINETVTQAADRYQSLCQAANLSVNVVRMYGWPHEVRNSDKVKSAEETQASRFTREFLTAAGLARQTTLKRDKKKAPTLDEAAWEYFDRYQGKALLPLKELLEKMESGQALSNKD</sequence>
<dbReference type="Gene3D" id="3.40.50.300">
    <property type="entry name" value="P-loop containing nucleotide triphosphate hydrolases"/>
    <property type="match status" value="1"/>
</dbReference>
<name>A0A0M8N064_ESCWE</name>
<dbReference type="Proteomes" id="UP000053831">
    <property type="component" value="Unassembled WGS sequence"/>
</dbReference>
<evidence type="ECO:0000313" key="1">
    <source>
        <dbReference type="EMBL" id="KOS17844.1"/>
    </source>
</evidence>
<organism evidence="1 2">
    <name type="scientific">Escovopsis weberi</name>
    <dbReference type="NCBI Taxonomy" id="150374"/>
    <lineage>
        <taxon>Eukaryota</taxon>
        <taxon>Fungi</taxon>
        <taxon>Dikarya</taxon>
        <taxon>Ascomycota</taxon>
        <taxon>Pezizomycotina</taxon>
        <taxon>Sordariomycetes</taxon>
        <taxon>Hypocreomycetidae</taxon>
        <taxon>Hypocreales</taxon>
        <taxon>Hypocreaceae</taxon>
        <taxon>Escovopsis</taxon>
    </lineage>
</organism>
<gene>
    <name evidence="1" type="ORF">ESCO_003260</name>
</gene>
<dbReference type="AlphaFoldDB" id="A0A0M8N064"/>